<dbReference type="Proteomes" id="UP000651057">
    <property type="component" value="Unassembled WGS sequence"/>
</dbReference>
<accession>A0A937A244</accession>
<protein>
    <submittedName>
        <fullName evidence="4">Conjugative transposon protein TraM</fullName>
    </submittedName>
</protein>
<dbReference type="AlphaFoldDB" id="A0A937A244"/>
<name>A0A937A244_9FLAO</name>
<keyword evidence="2" id="KW-0812">Transmembrane</keyword>
<keyword evidence="5" id="KW-1185">Reference proteome</keyword>
<organism evidence="4 5">
    <name type="scientific">Aquimarina mytili</name>
    <dbReference type="NCBI Taxonomy" id="874423"/>
    <lineage>
        <taxon>Bacteria</taxon>
        <taxon>Pseudomonadati</taxon>
        <taxon>Bacteroidota</taxon>
        <taxon>Flavobacteriia</taxon>
        <taxon>Flavobacteriales</taxon>
        <taxon>Flavobacteriaceae</taxon>
        <taxon>Aquimarina</taxon>
    </lineage>
</organism>
<dbReference type="InterPro" id="IPR055407">
    <property type="entry name" value="TraM_C"/>
</dbReference>
<dbReference type="EMBL" id="JAERQJ010000017">
    <property type="protein sequence ID" value="MBL0686070.1"/>
    <property type="molecule type" value="Genomic_DNA"/>
</dbReference>
<keyword evidence="2" id="KW-1133">Transmembrane helix</keyword>
<proteinExistence type="predicted"/>
<feature type="transmembrane region" description="Helical" evidence="2">
    <location>
        <begin position="19"/>
        <end position="36"/>
    </location>
</feature>
<reference evidence="4" key="1">
    <citation type="submission" date="2021-01" db="EMBL/GenBank/DDBJ databases">
        <authorList>
            <person name="Zhong Y.L."/>
        </authorList>
    </citation>
    <scope>NUCLEOTIDE SEQUENCE</scope>
    <source>
        <strain evidence="4">KCTC 23302</strain>
    </source>
</reference>
<dbReference type="Pfam" id="PF12508">
    <property type="entry name" value="Transposon_TraM"/>
    <property type="match status" value="1"/>
</dbReference>
<evidence type="ECO:0000256" key="1">
    <source>
        <dbReference type="SAM" id="MobiDB-lite"/>
    </source>
</evidence>
<feature type="compositionally biased region" description="Basic and acidic residues" evidence="1">
    <location>
        <begin position="108"/>
        <end position="122"/>
    </location>
</feature>
<sequence>MSTQGSLQEGLKAIKNQKILLVVGLIVLVLLSSFVFKPDEKTEDKEKKEDVVKKEKVDFNVALDTIEKPVQNIFNKEKETKIVDNNPWKKEEKEKETKLSTSIEKLEKRGTTPDPYKNDNMWKMDPTPSKNNLGLEKALTEEEKILQKIEQRKKLREQMRAENQKNASRDPVSSSEKIRIKAYVYRNQNVLPDFQVNLTLITPFIYNGKKYESGFSLVGNVIKVERNKVFIEVNSIGDDEDRIKLKAYDPKGKHEGLYYPQAGALEQELKFEIERQGLQEAARESQSGLVRAVSTVLTSNKRKKFTFIPLENDKEMVLKNY</sequence>
<feature type="region of interest" description="Disordered" evidence="1">
    <location>
        <begin position="108"/>
        <end position="130"/>
    </location>
</feature>
<keyword evidence="2" id="KW-0472">Membrane</keyword>
<evidence type="ECO:0000313" key="5">
    <source>
        <dbReference type="Proteomes" id="UP000651057"/>
    </source>
</evidence>
<gene>
    <name evidence="4" type="primary">traM</name>
    <name evidence="4" type="ORF">JJQ60_21260</name>
</gene>
<comment type="caution">
    <text evidence="4">The sequence shown here is derived from an EMBL/GenBank/DDBJ whole genome shotgun (WGS) entry which is preliminary data.</text>
</comment>
<evidence type="ECO:0000313" key="4">
    <source>
        <dbReference type="EMBL" id="MBL0686070.1"/>
    </source>
</evidence>
<evidence type="ECO:0000256" key="2">
    <source>
        <dbReference type="SAM" id="Phobius"/>
    </source>
</evidence>
<dbReference type="RefSeq" id="WP_201924612.1">
    <property type="nucleotide sequence ID" value="NZ_BAABAX010000013.1"/>
</dbReference>
<feature type="domain" description="Conjugative transposon TraM C-terminal" evidence="3">
    <location>
        <begin position="180"/>
        <end position="319"/>
    </location>
</feature>
<evidence type="ECO:0000259" key="3">
    <source>
        <dbReference type="Pfam" id="PF12508"/>
    </source>
</evidence>